<evidence type="ECO:0000313" key="3">
    <source>
        <dbReference type="EMBL" id="MBD8121351.1"/>
    </source>
</evidence>
<evidence type="ECO:0000313" key="4">
    <source>
        <dbReference type="Proteomes" id="UP000625247"/>
    </source>
</evidence>
<accession>A0ABR9A5U4</accession>
<keyword evidence="4" id="KW-1185">Reference proteome</keyword>
<dbReference type="PANTHER" id="PTHR37951">
    <property type="entry name" value="CYTOPLASMIC PROTEIN-RELATED"/>
    <property type="match status" value="1"/>
</dbReference>
<evidence type="ECO:0000256" key="1">
    <source>
        <dbReference type="SAM" id="MobiDB-lite"/>
    </source>
</evidence>
<reference evidence="3 4" key="1">
    <citation type="journal article" date="2020" name="FEMS Microbiol. Ecol.">
        <title>Temporal dynamics of bacterial communities during seed development and maturation.</title>
        <authorList>
            <person name="Chesneau G."/>
            <person name="Torres-Cortes G."/>
            <person name="Briand M."/>
            <person name="Darrasse A."/>
            <person name="Preveaux A."/>
            <person name="Marais C."/>
            <person name="Jacques M.A."/>
            <person name="Shade A."/>
            <person name="Barret M."/>
        </authorList>
    </citation>
    <scope>NUCLEOTIDE SEQUENCE [LARGE SCALE GENOMIC DNA]</scope>
    <source>
        <strain evidence="3 4">CFBP13723</strain>
    </source>
</reference>
<name>A0ABR9A5U4_9PSED</name>
<dbReference type="RefSeq" id="WP_191943893.1">
    <property type="nucleotide sequence ID" value="NZ_JACYNP010000003.1"/>
</dbReference>
<dbReference type="NCBIfam" id="TIGR03363">
    <property type="entry name" value="VI_chp_8"/>
    <property type="match status" value="1"/>
</dbReference>
<dbReference type="InterPro" id="IPR010657">
    <property type="entry name" value="ImpA_N"/>
</dbReference>
<dbReference type="EMBL" id="JACYNP010000003">
    <property type="protein sequence ID" value="MBD8121351.1"/>
    <property type="molecule type" value="Genomic_DNA"/>
</dbReference>
<gene>
    <name evidence="3" type="primary">tssA</name>
    <name evidence="3" type="ORF">IFT62_09020</name>
</gene>
<dbReference type="PANTHER" id="PTHR37951:SF1">
    <property type="entry name" value="TYPE VI SECRETION SYSTEM COMPONENT TSSA1"/>
    <property type="match status" value="1"/>
</dbReference>
<dbReference type="InterPro" id="IPR017740">
    <property type="entry name" value="TssA-like"/>
</dbReference>
<feature type="domain" description="ImpA N-terminal" evidence="2">
    <location>
        <begin position="14"/>
        <end position="136"/>
    </location>
</feature>
<feature type="region of interest" description="Disordered" evidence="1">
    <location>
        <begin position="253"/>
        <end position="274"/>
    </location>
</feature>
<dbReference type="Pfam" id="PF06812">
    <property type="entry name" value="ImpA_N"/>
    <property type="match status" value="1"/>
</dbReference>
<sequence>MSDDPISELNALAQPLSADHPCGESLEYEPDYLALEEEALGKPEIEYGDALTPAIAPDWKRVRQLVLPLASRSRDLRLALYLTRAELNLQGAQGLAAGLELIESLLRDHWEYVHPQLDPQDDNDPQLRVNILAGLCDADGLLQEFRASPLVSVPALGKVSLRDVDLTSGELIGAAGEPKPSASMIEAVFQQAAPDQMADTLSALERAGRSSVNIETMLTERVGFGSAIDLSALSGLVRRAADCVRQHAPVLAQEAAEADPDTAAQRSLNSDEIASREQVRQALDRVCAYFAVHEPTSPVPLLLQRARKLLDLTFMELLQDLAPDGVAQMALVSGIRNDDG</sequence>
<protein>
    <submittedName>
        <fullName evidence="3">Type VI secretion system protein TssA</fullName>
    </submittedName>
</protein>
<evidence type="ECO:0000259" key="2">
    <source>
        <dbReference type="Pfam" id="PF06812"/>
    </source>
</evidence>
<organism evidence="3 4">
    <name type="scientific">Pseudomonas lutea</name>
    <dbReference type="NCBI Taxonomy" id="243924"/>
    <lineage>
        <taxon>Bacteria</taxon>
        <taxon>Pseudomonadati</taxon>
        <taxon>Pseudomonadota</taxon>
        <taxon>Gammaproteobacteria</taxon>
        <taxon>Pseudomonadales</taxon>
        <taxon>Pseudomonadaceae</taxon>
        <taxon>Pseudomonas</taxon>
    </lineage>
</organism>
<comment type="caution">
    <text evidence="3">The sequence shown here is derived from an EMBL/GenBank/DDBJ whole genome shotgun (WGS) entry which is preliminary data.</text>
</comment>
<dbReference type="Proteomes" id="UP000625247">
    <property type="component" value="Unassembled WGS sequence"/>
</dbReference>
<proteinExistence type="predicted"/>